<accession>A0AAE1UCJ2</accession>
<dbReference type="Proteomes" id="UP001292094">
    <property type="component" value="Unassembled WGS sequence"/>
</dbReference>
<reference evidence="2" key="1">
    <citation type="submission" date="2023-11" db="EMBL/GenBank/DDBJ databases">
        <title>Genome assemblies of two species of porcelain crab, Petrolisthes cinctipes and Petrolisthes manimaculis (Anomura: Porcellanidae).</title>
        <authorList>
            <person name="Angst P."/>
        </authorList>
    </citation>
    <scope>NUCLEOTIDE SEQUENCE</scope>
    <source>
        <strain evidence="2">PB745_02</strain>
        <tissue evidence="2">Gill</tissue>
    </source>
</reference>
<keyword evidence="3" id="KW-1185">Reference proteome</keyword>
<comment type="caution">
    <text evidence="2">The sequence shown here is derived from an EMBL/GenBank/DDBJ whole genome shotgun (WGS) entry which is preliminary data.</text>
</comment>
<evidence type="ECO:0000313" key="3">
    <source>
        <dbReference type="Proteomes" id="UP001292094"/>
    </source>
</evidence>
<dbReference type="AlphaFoldDB" id="A0AAE1UCJ2"/>
<evidence type="ECO:0000313" key="2">
    <source>
        <dbReference type="EMBL" id="KAK4315696.1"/>
    </source>
</evidence>
<feature type="region of interest" description="Disordered" evidence="1">
    <location>
        <begin position="1"/>
        <end position="20"/>
    </location>
</feature>
<name>A0AAE1UCJ2_9EUCA</name>
<protein>
    <submittedName>
        <fullName evidence="2">Uncharacterized protein</fullName>
    </submittedName>
</protein>
<organism evidence="2 3">
    <name type="scientific">Petrolisthes manimaculis</name>
    <dbReference type="NCBI Taxonomy" id="1843537"/>
    <lineage>
        <taxon>Eukaryota</taxon>
        <taxon>Metazoa</taxon>
        <taxon>Ecdysozoa</taxon>
        <taxon>Arthropoda</taxon>
        <taxon>Crustacea</taxon>
        <taxon>Multicrustacea</taxon>
        <taxon>Malacostraca</taxon>
        <taxon>Eumalacostraca</taxon>
        <taxon>Eucarida</taxon>
        <taxon>Decapoda</taxon>
        <taxon>Pleocyemata</taxon>
        <taxon>Anomura</taxon>
        <taxon>Galatheoidea</taxon>
        <taxon>Porcellanidae</taxon>
        <taxon>Petrolisthes</taxon>
    </lineage>
</organism>
<dbReference type="EMBL" id="JAWZYT010001091">
    <property type="protein sequence ID" value="KAK4315696.1"/>
    <property type="molecule type" value="Genomic_DNA"/>
</dbReference>
<gene>
    <name evidence="2" type="ORF">Pmani_013095</name>
</gene>
<proteinExistence type="predicted"/>
<evidence type="ECO:0000256" key="1">
    <source>
        <dbReference type="SAM" id="MobiDB-lite"/>
    </source>
</evidence>
<sequence length="157" mass="17340">MEYMERVNPQVPEKQQQEEDDFEHFTISGTVKVEGSPEKKIFRDTGANQSLILKGALPWTGKSNTGRKAACKGEGGIFSIPLHKVWLECGYVTGEVTVGVKETLSIDGVDMFIGNYLAGKRVIPNLQMVEDPVREMMENTPLVTVPNSTGEELVPEV</sequence>